<proteinExistence type="inferred from homology"/>
<name>A0ABV8V216_9GAMM</name>
<evidence type="ECO:0000256" key="9">
    <source>
        <dbReference type="RuleBase" id="RU363066"/>
    </source>
</evidence>
<organism evidence="10 11">
    <name type="scientific">Simiduia curdlanivorans</name>
    <dbReference type="NCBI Taxonomy" id="1492769"/>
    <lineage>
        <taxon>Bacteria</taxon>
        <taxon>Pseudomonadati</taxon>
        <taxon>Pseudomonadota</taxon>
        <taxon>Gammaproteobacteria</taxon>
        <taxon>Cellvibrionales</taxon>
        <taxon>Cellvibrionaceae</taxon>
        <taxon>Simiduia</taxon>
    </lineage>
</organism>
<gene>
    <name evidence="10" type="ORF">ACFOX3_06365</name>
</gene>
<evidence type="ECO:0000256" key="2">
    <source>
        <dbReference type="ARBA" id="ARBA00008420"/>
    </source>
</evidence>
<dbReference type="Gene3D" id="3.40.50.300">
    <property type="entry name" value="P-loop containing nucleotide triphosphate hydrolases"/>
    <property type="match status" value="1"/>
</dbReference>
<evidence type="ECO:0000256" key="4">
    <source>
        <dbReference type="ARBA" id="ARBA00022679"/>
    </source>
</evidence>
<dbReference type="NCBIfam" id="TIGR01313">
    <property type="entry name" value="therm_gnt_kin"/>
    <property type="match status" value="1"/>
</dbReference>
<keyword evidence="6 9" id="KW-0418">Kinase</keyword>
<evidence type="ECO:0000256" key="7">
    <source>
        <dbReference type="ARBA" id="ARBA00022840"/>
    </source>
</evidence>
<dbReference type="InterPro" id="IPR031322">
    <property type="entry name" value="Shikimate/glucono_kinase"/>
</dbReference>
<comment type="caution">
    <text evidence="10">The sequence shown here is derived from an EMBL/GenBank/DDBJ whole genome shotgun (WGS) entry which is preliminary data.</text>
</comment>
<dbReference type="PANTHER" id="PTHR43442:SF3">
    <property type="entry name" value="GLUCONOKINASE-RELATED"/>
    <property type="match status" value="1"/>
</dbReference>
<keyword evidence="7 9" id="KW-0067">ATP-binding</keyword>
<dbReference type="CDD" id="cd02021">
    <property type="entry name" value="GntK"/>
    <property type="match status" value="1"/>
</dbReference>
<dbReference type="Pfam" id="PF01202">
    <property type="entry name" value="SKI"/>
    <property type="match status" value="1"/>
</dbReference>
<dbReference type="RefSeq" id="WP_290264056.1">
    <property type="nucleotide sequence ID" value="NZ_JAUFQG010000006.1"/>
</dbReference>
<evidence type="ECO:0000313" key="10">
    <source>
        <dbReference type="EMBL" id="MFC4361918.1"/>
    </source>
</evidence>
<evidence type="ECO:0000256" key="5">
    <source>
        <dbReference type="ARBA" id="ARBA00022741"/>
    </source>
</evidence>
<reference evidence="11" key="1">
    <citation type="journal article" date="2019" name="Int. J. Syst. Evol. Microbiol.">
        <title>The Global Catalogue of Microorganisms (GCM) 10K type strain sequencing project: providing services to taxonomists for standard genome sequencing and annotation.</title>
        <authorList>
            <consortium name="The Broad Institute Genomics Platform"/>
            <consortium name="The Broad Institute Genome Sequencing Center for Infectious Disease"/>
            <person name="Wu L."/>
            <person name="Ma J."/>
        </authorList>
    </citation>
    <scope>NUCLEOTIDE SEQUENCE [LARGE SCALE GENOMIC DNA]</scope>
    <source>
        <strain evidence="11">CECT 8570</strain>
    </source>
</reference>
<dbReference type="Proteomes" id="UP001595840">
    <property type="component" value="Unassembled WGS sequence"/>
</dbReference>
<dbReference type="InterPro" id="IPR027417">
    <property type="entry name" value="P-loop_NTPase"/>
</dbReference>
<dbReference type="PROSITE" id="PS51257">
    <property type="entry name" value="PROKAR_LIPOPROTEIN"/>
    <property type="match status" value="1"/>
</dbReference>
<evidence type="ECO:0000256" key="8">
    <source>
        <dbReference type="ARBA" id="ARBA00048090"/>
    </source>
</evidence>
<evidence type="ECO:0000256" key="3">
    <source>
        <dbReference type="ARBA" id="ARBA00012054"/>
    </source>
</evidence>
<dbReference type="InterPro" id="IPR006001">
    <property type="entry name" value="Therm_gnt_kin"/>
</dbReference>
<comment type="pathway">
    <text evidence="1">Carbohydrate acid metabolism.</text>
</comment>
<comment type="similarity">
    <text evidence="2 9">Belongs to the gluconokinase GntK/GntV family.</text>
</comment>
<evidence type="ECO:0000313" key="11">
    <source>
        <dbReference type="Proteomes" id="UP001595840"/>
    </source>
</evidence>
<dbReference type="SUPFAM" id="SSF52540">
    <property type="entry name" value="P-loop containing nucleoside triphosphate hydrolases"/>
    <property type="match status" value="1"/>
</dbReference>
<sequence length="174" mass="19307">MDKPSIFIVMGVSGCGKSSLGAALAEALAIPFYEGDEFHPQSNINKMAEGIPLQDADRWPWLMALRDVIKSHLKQKHAMVLSCSALKRSYRDLLGREPAVIYICLQLDQNALHNRVDTRTNHFMPSSLVLSQLQALELPQQDERSITLDATQPLAKLVQTIFESLETKMCGASA</sequence>
<evidence type="ECO:0000256" key="6">
    <source>
        <dbReference type="ARBA" id="ARBA00022777"/>
    </source>
</evidence>
<keyword evidence="11" id="KW-1185">Reference proteome</keyword>
<dbReference type="PANTHER" id="PTHR43442">
    <property type="entry name" value="GLUCONOKINASE-RELATED"/>
    <property type="match status" value="1"/>
</dbReference>
<accession>A0ABV8V216</accession>
<comment type="catalytic activity">
    <reaction evidence="8 9">
        <text>D-gluconate + ATP = 6-phospho-D-gluconate + ADP + H(+)</text>
        <dbReference type="Rhea" id="RHEA:19433"/>
        <dbReference type="ChEBI" id="CHEBI:15378"/>
        <dbReference type="ChEBI" id="CHEBI:18391"/>
        <dbReference type="ChEBI" id="CHEBI:30616"/>
        <dbReference type="ChEBI" id="CHEBI:58759"/>
        <dbReference type="ChEBI" id="CHEBI:456216"/>
        <dbReference type="EC" id="2.7.1.12"/>
    </reaction>
</comment>
<protein>
    <recommendedName>
        <fullName evidence="3 9">Gluconokinase</fullName>
        <ecNumber evidence="3 9">2.7.1.12</ecNumber>
    </recommendedName>
</protein>
<keyword evidence="5 9" id="KW-0547">Nucleotide-binding</keyword>
<keyword evidence="4 9" id="KW-0808">Transferase</keyword>
<dbReference type="EMBL" id="JBHSCX010000004">
    <property type="protein sequence ID" value="MFC4361918.1"/>
    <property type="molecule type" value="Genomic_DNA"/>
</dbReference>
<evidence type="ECO:0000256" key="1">
    <source>
        <dbReference type="ARBA" id="ARBA00004761"/>
    </source>
</evidence>
<dbReference type="EC" id="2.7.1.12" evidence="3 9"/>